<evidence type="ECO:0000259" key="7">
    <source>
        <dbReference type="Pfam" id="PF00892"/>
    </source>
</evidence>
<dbReference type="PANTHER" id="PTHR22911:SF6">
    <property type="entry name" value="SOLUTE CARRIER FAMILY 35 MEMBER G1"/>
    <property type="match status" value="1"/>
</dbReference>
<proteinExistence type="inferred from homology"/>
<sequence length="320" mass="34776">MAHLPRVSAWRRVRKPLTEAMFSRFSPYGQAVCWMLLSCASFATMWALIRLTSQTMHPFALVFWRNLIGSLLLVPIAWPQRRQLLQRDRLLRHLLRASSGVIATFGTFYAVANAPLAQVLGINYGAPLVATIGAIILLGEQVRARRIAALVIGFAGVLVVLRPGQLPFTPGIAAATVAMVSTAFSLLAIKRLSATEPSQQIVIYSFMLMVPPSLLIALPYLEAPTLDQVWKLLLLGVLAILGQTGTAHAFRLAEASAVLPFDFLRFVLVTLYAVLLFGEPFDLLTILGGLMIFCSTVYIAHREAGRIPGDAGQRLAGAGG</sequence>
<name>A0A4D7C1R8_9SPHN</name>
<evidence type="ECO:0000256" key="6">
    <source>
        <dbReference type="SAM" id="Phobius"/>
    </source>
</evidence>
<feature type="domain" description="EamA" evidence="7">
    <location>
        <begin position="170"/>
        <end position="299"/>
    </location>
</feature>
<gene>
    <name evidence="8" type="ORF">E6W36_03455</name>
</gene>
<dbReference type="InterPro" id="IPR037185">
    <property type="entry name" value="EmrE-like"/>
</dbReference>
<organism evidence="8 9">
    <name type="scientific">Hankyongella ginsenosidimutans</name>
    <dbReference type="NCBI Taxonomy" id="1763828"/>
    <lineage>
        <taxon>Bacteria</taxon>
        <taxon>Pseudomonadati</taxon>
        <taxon>Pseudomonadota</taxon>
        <taxon>Alphaproteobacteria</taxon>
        <taxon>Sphingomonadales</taxon>
        <taxon>Sphingomonadaceae</taxon>
        <taxon>Hankyongella</taxon>
    </lineage>
</organism>
<feature type="transmembrane region" description="Helical" evidence="6">
    <location>
        <begin position="31"/>
        <end position="49"/>
    </location>
</feature>
<feature type="transmembrane region" description="Helical" evidence="6">
    <location>
        <begin position="90"/>
        <end position="111"/>
    </location>
</feature>
<keyword evidence="4 6" id="KW-1133">Transmembrane helix</keyword>
<evidence type="ECO:0000256" key="1">
    <source>
        <dbReference type="ARBA" id="ARBA00004141"/>
    </source>
</evidence>
<protein>
    <submittedName>
        <fullName evidence="8">DMT family transporter</fullName>
    </submittedName>
</protein>
<dbReference type="PANTHER" id="PTHR22911">
    <property type="entry name" value="ACYL-MALONYL CONDENSING ENZYME-RELATED"/>
    <property type="match status" value="1"/>
</dbReference>
<dbReference type="GO" id="GO:0016020">
    <property type="term" value="C:membrane"/>
    <property type="evidence" value="ECO:0007669"/>
    <property type="project" value="UniProtKB-SubCell"/>
</dbReference>
<comment type="subcellular location">
    <subcellularLocation>
        <location evidence="1">Membrane</location>
        <topology evidence="1">Multi-pass membrane protein</topology>
    </subcellularLocation>
</comment>
<feature type="transmembrane region" description="Helical" evidence="6">
    <location>
        <begin position="283"/>
        <end position="300"/>
    </location>
</feature>
<feature type="transmembrane region" description="Helical" evidence="6">
    <location>
        <begin position="201"/>
        <end position="220"/>
    </location>
</feature>
<evidence type="ECO:0000256" key="3">
    <source>
        <dbReference type="ARBA" id="ARBA00022692"/>
    </source>
</evidence>
<feature type="transmembrane region" description="Helical" evidence="6">
    <location>
        <begin position="257"/>
        <end position="277"/>
    </location>
</feature>
<dbReference type="Proteomes" id="UP000298714">
    <property type="component" value="Chromosome"/>
</dbReference>
<feature type="domain" description="EamA" evidence="7">
    <location>
        <begin position="31"/>
        <end position="161"/>
    </location>
</feature>
<evidence type="ECO:0000256" key="2">
    <source>
        <dbReference type="ARBA" id="ARBA00009853"/>
    </source>
</evidence>
<keyword evidence="9" id="KW-1185">Reference proteome</keyword>
<dbReference type="AlphaFoldDB" id="A0A4D7C1R8"/>
<feature type="transmembrane region" description="Helical" evidence="6">
    <location>
        <begin position="117"/>
        <end position="138"/>
    </location>
</feature>
<accession>A0A4D7C1R8</accession>
<dbReference type="KEGG" id="hgn:E6W36_03455"/>
<evidence type="ECO:0000313" key="8">
    <source>
        <dbReference type="EMBL" id="QCI78981.1"/>
    </source>
</evidence>
<dbReference type="EMBL" id="CP039704">
    <property type="protein sequence ID" value="QCI78981.1"/>
    <property type="molecule type" value="Genomic_DNA"/>
</dbReference>
<evidence type="ECO:0000256" key="5">
    <source>
        <dbReference type="ARBA" id="ARBA00023136"/>
    </source>
</evidence>
<feature type="transmembrane region" description="Helical" evidence="6">
    <location>
        <begin position="61"/>
        <end position="78"/>
    </location>
</feature>
<keyword evidence="5 6" id="KW-0472">Membrane</keyword>
<dbReference type="InterPro" id="IPR000620">
    <property type="entry name" value="EamA_dom"/>
</dbReference>
<keyword evidence="3 6" id="KW-0812">Transmembrane</keyword>
<feature type="transmembrane region" description="Helical" evidence="6">
    <location>
        <begin position="232"/>
        <end position="250"/>
    </location>
</feature>
<reference evidence="9" key="1">
    <citation type="submission" date="2019-04" db="EMBL/GenBank/DDBJ databases">
        <title>Complete genome sequence of Sphingomonas sp. W1-2-3.</title>
        <authorList>
            <person name="Im W.T."/>
        </authorList>
    </citation>
    <scope>NUCLEOTIDE SEQUENCE [LARGE SCALE GENOMIC DNA]</scope>
    <source>
        <strain evidence="9">W1-2-3</strain>
    </source>
</reference>
<comment type="similarity">
    <text evidence="2">Belongs to the drug/metabolite transporter (DMT) superfamily. 10 TMS drug/metabolite exporter (DME) (TC 2.A.7.3) family.</text>
</comment>
<feature type="transmembrane region" description="Helical" evidence="6">
    <location>
        <begin position="147"/>
        <end position="165"/>
    </location>
</feature>
<evidence type="ECO:0000313" key="9">
    <source>
        <dbReference type="Proteomes" id="UP000298714"/>
    </source>
</evidence>
<feature type="transmembrane region" description="Helical" evidence="6">
    <location>
        <begin position="171"/>
        <end position="189"/>
    </location>
</feature>
<dbReference type="SUPFAM" id="SSF103481">
    <property type="entry name" value="Multidrug resistance efflux transporter EmrE"/>
    <property type="match status" value="2"/>
</dbReference>
<dbReference type="Pfam" id="PF00892">
    <property type="entry name" value="EamA"/>
    <property type="match status" value="2"/>
</dbReference>
<evidence type="ECO:0000256" key="4">
    <source>
        <dbReference type="ARBA" id="ARBA00022989"/>
    </source>
</evidence>